<protein>
    <submittedName>
        <fullName evidence="1">Uncharacterized protein</fullName>
    </submittedName>
</protein>
<evidence type="ECO:0000313" key="2">
    <source>
        <dbReference type="Proteomes" id="UP000260452"/>
    </source>
</evidence>
<organism evidence="1 2">
    <name type="scientific">Lactobacillus phage Lb</name>
    <dbReference type="NCBI Taxonomy" id="2048517"/>
    <lineage>
        <taxon>Viruses</taxon>
        <taxon>Duplodnaviria</taxon>
        <taxon>Heunggongvirae</taxon>
        <taxon>Uroviricota</taxon>
        <taxon>Caudoviricetes</taxon>
        <taxon>Heilongjiangvirus</taxon>
        <taxon>Heilongjiangvirus Lb</taxon>
    </lineage>
</organism>
<sequence>MSKTGKITIDVENSRPVNIDGGVFDANETAAYTVYAIASMIYQLGKNPRTFIDDMLDGIEGIDSNTENE</sequence>
<reference evidence="1 2" key="1">
    <citation type="submission" date="2017-09" db="EMBL/GenBank/DDBJ databases">
        <title>Genome sequence and analysis of a bacteriophage of Lactobacillus brevis.</title>
        <authorList>
            <person name="Yu M."/>
            <person name="Qi R."/>
            <person name="Jiang X."/>
            <person name="Tang T."/>
            <person name="Qiao X."/>
            <person name="Jiang Y."/>
            <person name="Tang L."/>
            <person name="Wang L."/>
            <person name="Xu Y."/>
            <person name="Li Y."/>
        </authorList>
    </citation>
    <scope>NUCLEOTIDE SEQUENCE [LARGE SCALE GENOMIC DNA]</scope>
</reference>
<dbReference type="Proteomes" id="UP000260452">
    <property type="component" value="Genome"/>
</dbReference>
<dbReference type="EMBL" id="MG020111">
    <property type="protein sequence ID" value="ATN94197.1"/>
    <property type="molecule type" value="Genomic_DNA"/>
</dbReference>
<keyword evidence="2" id="KW-1185">Reference proteome</keyword>
<gene>
    <name evidence="1" type="ORF">Lb_33</name>
</gene>
<evidence type="ECO:0000313" key="1">
    <source>
        <dbReference type="EMBL" id="ATN94197.1"/>
    </source>
</evidence>
<accession>A0A2Z2UAU1</accession>
<name>A0A2Z2UAU1_9CAUD</name>
<proteinExistence type="predicted"/>